<dbReference type="EMBL" id="CP000733">
    <property type="protein sequence ID" value="ABS77385.1"/>
    <property type="molecule type" value="Genomic_DNA"/>
</dbReference>
<dbReference type="Pfam" id="PF13173">
    <property type="entry name" value="AAA_14"/>
    <property type="match status" value="1"/>
</dbReference>
<proteinExistence type="predicted"/>
<gene>
    <name evidence="2" type="ordered locus">CBUD_0184</name>
</gene>
<protein>
    <submittedName>
        <fullName evidence="2">Hypothetical ATPase</fullName>
    </submittedName>
</protein>
<feature type="domain" description="AAA+ ATPase" evidence="1">
    <location>
        <begin position="39"/>
        <end position="166"/>
    </location>
</feature>
<organism evidence="2 3">
    <name type="scientific">Coxiella burnetii (strain Dugway 5J108-111)</name>
    <dbReference type="NCBI Taxonomy" id="434922"/>
    <lineage>
        <taxon>Bacteria</taxon>
        <taxon>Pseudomonadati</taxon>
        <taxon>Pseudomonadota</taxon>
        <taxon>Gammaproteobacteria</taxon>
        <taxon>Legionellales</taxon>
        <taxon>Coxiellaceae</taxon>
        <taxon>Coxiella</taxon>
    </lineage>
</organism>
<dbReference type="InterPro" id="IPR025420">
    <property type="entry name" value="DUF4143"/>
</dbReference>
<dbReference type="InterPro" id="IPR003593">
    <property type="entry name" value="AAA+_ATPase"/>
</dbReference>
<evidence type="ECO:0000259" key="1">
    <source>
        <dbReference type="SMART" id="SM00382"/>
    </source>
</evidence>
<name>A9KBG5_COXBN</name>
<dbReference type="AlphaFoldDB" id="A9KBG5"/>
<dbReference type="Gene3D" id="3.40.50.300">
    <property type="entry name" value="P-loop containing nucleotide triphosphate hydrolases"/>
    <property type="match status" value="1"/>
</dbReference>
<accession>A9KBG5</accession>
<dbReference type="PANTHER" id="PTHR33295">
    <property type="entry name" value="ATPASE"/>
    <property type="match status" value="1"/>
</dbReference>
<dbReference type="Pfam" id="PF13635">
    <property type="entry name" value="DUF4143"/>
    <property type="match status" value="1"/>
</dbReference>
<sequence>MEIEPLLYQYNPWWEDRFFLDSVVDRKQILSSLQQLMNTPEIILLTGLRRVGKTTIMKCLIRYLIDKQAVAPQHCFYVSMDDYQLSKMSLIDMIDSYRKILKVPIRQKIYVFFDEITYVHNFQIQLKNIYDKGNVKCVVSSSSSSVLKDDSAYLTGRKRVIEINPLDFEEYLEFKNIHLSKADQGVLETHFLEYMQTGGMPEYVLREEREYLVNLIDDIIMKDIVGYHGIRYPRIIKDLFVLLMERAGKQVSINKIANILKISPDTAKRYLAMFEETYLIWLVPRFGKTNETLLSPKKVYATDIGMRNIIVGFRDRGAIFENLVFMKIKNKDPQYVSTAGQEIDFFVNGTLIEVKYHKDIEGKQLEAFNSFNAKQKIVIKNYADLQKLNNVL</sequence>
<dbReference type="SUPFAM" id="SSF52540">
    <property type="entry name" value="P-loop containing nucleoside triphosphate hydrolases"/>
    <property type="match status" value="1"/>
</dbReference>
<dbReference type="InterPro" id="IPR041682">
    <property type="entry name" value="AAA_14"/>
</dbReference>
<reference evidence="2 3" key="1">
    <citation type="journal article" date="2009" name="Infect. Immun.">
        <title>Comparative genomics reveal extensive transposon-mediated genomic plasticity and diversity among potential effector proteins within the genus Coxiella.</title>
        <authorList>
            <person name="Beare P.A."/>
            <person name="Unsworth N."/>
            <person name="Andoh M."/>
            <person name="Voth D.E."/>
            <person name="Omsland A."/>
            <person name="Gilk S.D."/>
            <person name="Williams K.P."/>
            <person name="Sobral B.W."/>
            <person name="Kupko J.J.III."/>
            <person name="Porcella S.F."/>
            <person name="Samuel J.E."/>
            <person name="Heinzen R.A."/>
        </authorList>
    </citation>
    <scope>NUCLEOTIDE SEQUENCE [LARGE SCALE GENOMIC DNA]</scope>
    <source>
        <strain evidence="2 3">Dugway 5J108-111</strain>
    </source>
</reference>
<dbReference type="Proteomes" id="UP000008555">
    <property type="component" value="Chromosome"/>
</dbReference>
<dbReference type="RefSeq" id="WP_011996451.1">
    <property type="nucleotide sequence ID" value="NC_009727.1"/>
</dbReference>
<evidence type="ECO:0000313" key="3">
    <source>
        <dbReference type="Proteomes" id="UP000008555"/>
    </source>
</evidence>
<dbReference type="SMART" id="SM00382">
    <property type="entry name" value="AAA"/>
    <property type="match status" value="1"/>
</dbReference>
<evidence type="ECO:0000313" key="2">
    <source>
        <dbReference type="EMBL" id="ABS77385.1"/>
    </source>
</evidence>
<dbReference type="InterPro" id="IPR027417">
    <property type="entry name" value="P-loop_NTPase"/>
</dbReference>
<dbReference type="HOGENOM" id="CLU_041527_0_1_6"/>
<dbReference type="KEGG" id="cbd:CBUD_0184"/>
<dbReference type="PANTHER" id="PTHR33295:SF18">
    <property type="entry name" value="AAA+ ATPASE DOMAIN-CONTAINING PROTEIN"/>
    <property type="match status" value="1"/>
</dbReference>